<dbReference type="EMBL" id="MFQY01000011">
    <property type="protein sequence ID" value="OGH90150.1"/>
    <property type="molecule type" value="Genomic_DNA"/>
</dbReference>
<dbReference type="Proteomes" id="UP000178895">
    <property type="component" value="Unassembled WGS sequence"/>
</dbReference>
<accession>A0A1F6P237</accession>
<proteinExistence type="predicted"/>
<protein>
    <submittedName>
        <fullName evidence="1">Uncharacterized protein</fullName>
    </submittedName>
</protein>
<name>A0A1F6P237_9BACT</name>
<sequence length="92" mass="10554">MPKNEKMLERIKLVGLCQMYDGSEEEFQIIVNMFINLPGLGTLYTDYTNIIVDNLEPDVAPHTVRMWAHGDCSPIASRRLEVVKLITEMLML</sequence>
<comment type="caution">
    <text evidence="1">The sequence shown here is derived from an EMBL/GenBank/DDBJ whole genome shotgun (WGS) entry which is preliminary data.</text>
</comment>
<reference evidence="1 2" key="1">
    <citation type="journal article" date="2016" name="Nat. Commun.">
        <title>Thousands of microbial genomes shed light on interconnected biogeochemical processes in an aquifer system.</title>
        <authorList>
            <person name="Anantharaman K."/>
            <person name="Brown C.T."/>
            <person name="Hug L.A."/>
            <person name="Sharon I."/>
            <person name="Castelle C.J."/>
            <person name="Probst A.J."/>
            <person name="Thomas B.C."/>
            <person name="Singh A."/>
            <person name="Wilkins M.J."/>
            <person name="Karaoz U."/>
            <person name="Brodie E.L."/>
            <person name="Williams K.H."/>
            <person name="Hubbard S.S."/>
            <person name="Banfield J.F."/>
        </authorList>
    </citation>
    <scope>NUCLEOTIDE SEQUENCE [LARGE SCALE GENOMIC DNA]</scope>
</reference>
<evidence type="ECO:0000313" key="1">
    <source>
        <dbReference type="EMBL" id="OGH90150.1"/>
    </source>
</evidence>
<evidence type="ECO:0000313" key="2">
    <source>
        <dbReference type="Proteomes" id="UP000178895"/>
    </source>
</evidence>
<dbReference type="AlphaFoldDB" id="A0A1F6P237"/>
<gene>
    <name evidence="1" type="ORF">A2469_03960</name>
</gene>
<organism evidence="1 2">
    <name type="scientific">Candidatus Magasanikbacteria bacterium RIFOXYC2_FULL_40_16</name>
    <dbReference type="NCBI Taxonomy" id="1798703"/>
    <lineage>
        <taxon>Bacteria</taxon>
        <taxon>Candidatus Magasanikiibacteriota</taxon>
    </lineage>
</organism>